<dbReference type="AlphaFoldDB" id="A0A2G4R734"/>
<gene>
    <name evidence="2" type="ORF">AA994_00500</name>
</gene>
<sequence length="261" mass="30028">MMNEINSNENLFEIVNNEQEISATNYNELLQKFANIMKEINAKIHIGKQNSQSNTEDGIFKDLENNYIELNNTHLALVSYFTNPPNDEEKELISKTASIRKTMEDFAKFANEIQKISLDEKLEKYNEQINQFCEIVEYKLSHNAQNYNDFLDSFIKDGKDKLNIFSQIFTKMIKNTKSFLIFFSFTTIGLGITLGILLFLIYTKNTELENLQKRVSVITQGLATISVNEDDKSLTLSFAKKQKTILTENKNSIQITLQGGE</sequence>
<protein>
    <submittedName>
        <fullName evidence="2">Uncharacterized protein</fullName>
    </submittedName>
</protein>
<proteinExistence type="predicted"/>
<feature type="transmembrane region" description="Helical" evidence="1">
    <location>
        <begin position="179"/>
        <end position="202"/>
    </location>
</feature>
<dbReference type="GeneID" id="77267454"/>
<evidence type="ECO:0000313" key="2">
    <source>
        <dbReference type="EMBL" id="PHY92371.1"/>
    </source>
</evidence>
<accession>A0A2G4R734</accession>
<dbReference type="OrthoDB" id="5353325at2"/>
<dbReference type="EMBL" id="LDWY01000002">
    <property type="protein sequence ID" value="PHY92371.1"/>
    <property type="molecule type" value="Genomic_DNA"/>
</dbReference>
<comment type="caution">
    <text evidence="2">The sequence shown here is derived from an EMBL/GenBank/DDBJ whole genome shotgun (WGS) entry which is preliminary data.</text>
</comment>
<keyword evidence="1" id="KW-1133">Transmembrane helix</keyword>
<keyword evidence="1" id="KW-0472">Membrane</keyword>
<dbReference type="Proteomes" id="UP000237472">
    <property type="component" value="Unassembled WGS sequence"/>
</dbReference>
<reference evidence="3" key="1">
    <citation type="submission" date="2015-06" db="EMBL/GenBank/DDBJ databases">
        <authorList>
            <person name="Parisi A."/>
            <person name="Chiara M."/>
            <person name="Florio D."/>
            <person name="Miccolupo A."/>
            <person name="Manzari C."/>
            <person name="Mion D."/>
            <person name="Caruso M."/>
            <person name="D'erchia A.M."/>
            <person name="Zanoni R."/>
        </authorList>
    </citation>
    <scope>NUCLEOTIDE SEQUENCE [LARGE SCALE GENOMIC DNA]</scope>
    <source>
        <strain evidence="3">73/13</strain>
    </source>
</reference>
<keyword evidence="1" id="KW-0812">Transmembrane</keyword>
<evidence type="ECO:0000313" key="3">
    <source>
        <dbReference type="Proteomes" id="UP000237472"/>
    </source>
</evidence>
<organism evidence="2 3">
    <name type="scientific">Campylobacter vulpis</name>
    <dbReference type="NCBI Taxonomy" id="1655500"/>
    <lineage>
        <taxon>Bacteria</taxon>
        <taxon>Pseudomonadati</taxon>
        <taxon>Campylobacterota</taxon>
        <taxon>Epsilonproteobacteria</taxon>
        <taxon>Campylobacterales</taxon>
        <taxon>Campylobacteraceae</taxon>
        <taxon>Campylobacter</taxon>
    </lineage>
</organism>
<name>A0A2G4R734_9BACT</name>
<evidence type="ECO:0000256" key="1">
    <source>
        <dbReference type="SAM" id="Phobius"/>
    </source>
</evidence>
<dbReference type="RefSeq" id="WP_006803317.1">
    <property type="nucleotide sequence ID" value="NZ_CP041618.1"/>
</dbReference>